<feature type="transmembrane region" description="Helical" evidence="5">
    <location>
        <begin position="222"/>
        <end position="243"/>
    </location>
</feature>
<feature type="domain" description="Major facilitator superfamily (MFS) profile" evidence="6">
    <location>
        <begin position="16"/>
        <end position="405"/>
    </location>
</feature>
<keyword evidence="2 5" id="KW-0812">Transmembrane</keyword>
<evidence type="ECO:0000256" key="2">
    <source>
        <dbReference type="ARBA" id="ARBA00022692"/>
    </source>
</evidence>
<feature type="transmembrane region" description="Helical" evidence="5">
    <location>
        <begin position="318"/>
        <end position="338"/>
    </location>
</feature>
<reference evidence="7 8" key="1">
    <citation type="submission" date="2024-03" db="EMBL/GenBank/DDBJ databases">
        <authorList>
            <person name="Jo J.-H."/>
        </authorList>
    </citation>
    <scope>NUCLEOTIDE SEQUENCE [LARGE SCALE GENOMIC DNA]</scope>
    <source>
        <strain evidence="7 8">AS3R-12</strain>
    </source>
</reference>
<gene>
    <name evidence="7" type="ORF">WG900_19030</name>
</gene>
<protein>
    <submittedName>
        <fullName evidence="7">MFS transporter</fullName>
    </submittedName>
</protein>
<evidence type="ECO:0000259" key="6">
    <source>
        <dbReference type="PROSITE" id="PS50850"/>
    </source>
</evidence>
<feature type="transmembrane region" description="Helical" evidence="5">
    <location>
        <begin position="379"/>
        <end position="401"/>
    </location>
</feature>
<evidence type="ECO:0000256" key="1">
    <source>
        <dbReference type="ARBA" id="ARBA00004141"/>
    </source>
</evidence>
<dbReference type="InterPro" id="IPR020846">
    <property type="entry name" value="MFS_dom"/>
</dbReference>
<evidence type="ECO:0000256" key="4">
    <source>
        <dbReference type="ARBA" id="ARBA00023136"/>
    </source>
</evidence>
<feature type="transmembrane region" description="Helical" evidence="5">
    <location>
        <begin position="86"/>
        <end position="108"/>
    </location>
</feature>
<dbReference type="Gene3D" id="1.20.1250.20">
    <property type="entry name" value="MFS general substrate transporter like domains"/>
    <property type="match status" value="2"/>
</dbReference>
<keyword evidence="8" id="KW-1185">Reference proteome</keyword>
<evidence type="ECO:0000313" key="8">
    <source>
        <dbReference type="Proteomes" id="UP001379235"/>
    </source>
</evidence>
<accession>A0ABU8SDG4</accession>
<dbReference type="SUPFAM" id="SSF103473">
    <property type="entry name" value="MFS general substrate transporter"/>
    <property type="match status" value="1"/>
</dbReference>
<feature type="transmembrane region" description="Helical" evidence="5">
    <location>
        <begin position="52"/>
        <end position="74"/>
    </location>
</feature>
<feature type="transmembrane region" description="Helical" evidence="5">
    <location>
        <begin position="292"/>
        <end position="312"/>
    </location>
</feature>
<feature type="transmembrane region" description="Helical" evidence="5">
    <location>
        <begin position="156"/>
        <end position="184"/>
    </location>
</feature>
<evidence type="ECO:0000313" key="7">
    <source>
        <dbReference type="EMBL" id="MEJ6012003.1"/>
    </source>
</evidence>
<dbReference type="PANTHER" id="PTHR11662">
    <property type="entry name" value="SOLUTE CARRIER FAMILY 17"/>
    <property type="match status" value="1"/>
</dbReference>
<comment type="subcellular location">
    <subcellularLocation>
        <location evidence="1">Membrane</location>
        <topology evidence="1">Multi-pass membrane protein</topology>
    </subcellularLocation>
</comment>
<evidence type="ECO:0000256" key="5">
    <source>
        <dbReference type="SAM" id="Phobius"/>
    </source>
</evidence>
<dbReference type="RefSeq" id="WP_339969775.1">
    <property type="nucleotide sequence ID" value="NZ_JBBHJY010000012.1"/>
</dbReference>
<dbReference type="InterPro" id="IPR036259">
    <property type="entry name" value="MFS_trans_sf"/>
</dbReference>
<dbReference type="Pfam" id="PF07690">
    <property type="entry name" value="MFS_1"/>
    <property type="match status" value="1"/>
</dbReference>
<sequence>MQADAARDQRAMANRVVTLLALAIFINALDRGNFSTAAPMIKGDLGLTNGEMGVLISAFFWTYVPGMAASGWLVERWGAYRVLAAGLAVWSLATILTGFAGGFVSLLVLRVVLGLSESCAFPASSKLLAMYIPPERLATANAWNGVGLMMGNGVGILLGGLLMAWLGWHALFFVFGGLSLLWLIPWLRIRQPEALPHADPDTPDTAPPFAEMLARREMWGAMLGHFFSNYAYFLVLSWLPLFLVRQHGYSIVTMAWLGGAVYVIASLSGLVFGKMADRLVAGGTDPGKVRRFFVQASMVVAVLCMLACATGVPELAIAGLLAYGLSNGLGYFSIMSIGQTLAGPRAAGKWMGLQNGFAGLAGMISPVVTGFSIDATGDYRIAFLIAAALAVAGMAAWGVIIPRIAPLAWKRPAAS</sequence>
<comment type="caution">
    <text evidence="7">The sequence shown here is derived from an EMBL/GenBank/DDBJ whole genome shotgun (WGS) entry which is preliminary data.</text>
</comment>
<keyword evidence="4 5" id="KW-0472">Membrane</keyword>
<name>A0ABU8SDG4_9SPHN</name>
<dbReference type="InterPro" id="IPR050382">
    <property type="entry name" value="MFS_Na/Anion_cotransporter"/>
</dbReference>
<feature type="transmembrane region" description="Helical" evidence="5">
    <location>
        <begin position="350"/>
        <end position="373"/>
    </location>
</feature>
<dbReference type="Proteomes" id="UP001379235">
    <property type="component" value="Unassembled WGS sequence"/>
</dbReference>
<dbReference type="EMBL" id="JBBHJY010000012">
    <property type="protein sequence ID" value="MEJ6012003.1"/>
    <property type="molecule type" value="Genomic_DNA"/>
</dbReference>
<proteinExistence type="predicted"/>
<dbReference type="InterPro" id="IPR011701">
    <property type="entry name" value="MFS"/>
</dbReference>
<evidence type="ECO:0000256" key="3">
    <source>
        <dbReference type="ARBA" id="ARBA00022989"/>
    </source>
</evidence>
<keyword evidence="3 5" id="KW-1133">Transmembrane helix</keyword>
<dbReference type="PANTHER" id="PTHR11662:SF399">
    <property type="entry name" value="FI19708P1-RELATED"/>
    <property type="match status" value="1"/>
</dbReference>
<organism evidence="7 8">
    <name type="scientific">Novosphingobium aquae</name>
    <dbReference type="NCBI Taxonomy" id="3133435"/>
    <lineage>
        <taxon>Bacteria</taxon>
        <taxon>Pseudomonadati</taxon>
        <taxon>Pseudomonadota</taxon>
        <taxon>Alphaproteobacteria</taxon>
        <taxon>Sphingomonadales</taxon>
        <taxon>Sphingomonadaceae</taxon>
        <taxon>Novosphingobium</taxon>
    </lineage>
</organism>
<feature type="transmembrane region" description="Helical" evidence="5">
    <location>
        <begin position="249"/>
        <end position="272"/>
    </location>
</feature>
<dbReference type="PROSITE" id="PS50850">
    <property type="entry name" value="MFS"/>
    <property type="match status" value="1"/>
</dbReference>